<sequence length="759" mass="87001">MKLQHSNSKFVGSYLFYSPRDHSGEAIMYLKPPSDVCIFANRTSMHSLPVHIQPLLDAAIKDKGLASYQSKIRNVPLSLPSYLTAFVITVTGMEALIIMFLIAPFPLLLWVTTEKKLQLKHLQFLSGVHPTTYWIINFLFDFILLLGILSLGVALYSWFSISYTTAYFTSSLYLMAALSALSLPWFAYAICYASDDYSKNQLVYSLVLIYCIILSVASFMIHFFGTSSTFNNLLSLTHWMGGLLPLYNISAFLIHLTFLLFTKSPLIDVTVDPLRSYILWICVDTLFYALLVISIDIWKIYISKLKNLRMGETSPFQGANNAANMSDVLLQGDALQAHAERSMEEAAAYQPRGESLGETLTVNNISKIYSKPCSRTPNIALQNTYFQMHPGTITSLVGPNGAGKSTLLNVLSGILEPSKGLVFLGKNALHLNPFRYLKSIVSCPQSNALWEELSPMEHLQLFAMMHGCRTAGLRIQLMQQFRHMGMERYANVRVKTLSGGTQRKLSVLISLLEPRLLCLMDEPTTGLDPIARKKFSYYIVAWLRCSRLPPINIISTHAVEEVEEISDRLMVVMKGNILFEGTIRQLKERYKWMRRLVVKFTSPTPEEKMYYKKKLGLENKQYLVFKELIHLMDEDMDKTPDLIYPYDRNCLEKAWEMLLADENRSTTVDQFLDWWCLFIKSHNLMTLLRKVLPYEIKQKNSQSLFFEFVITSTTDVDTYNIFRIFEDGKFLSDNHVKEYFFSCARLHDYVRIISDEDNE</sequence>
<reference evidence="12 13" key="1">
    <citation type="journal article" date="2020" name="bioRxiv">
        <title>Metabolic contributions of an alphaproteobacterial endosymbiont in the apicomplexan Cardiosporidium cionae.</title>
        <authorList>
            <person name="Hunter E.S."/>
            <person name="Paight C.J."/>
            <person name="Lane C.E."/>
        </authorList>
    </citation>
    <scope>NUCLEOTIDE SEQUENCE [LARGE SCALE GENOMIC DNA]</scope>
    <source>
        <strain evidence="12">ESH_2018</strain>
    </source>
</reference>
<comment type="subcellular location">
    <subcellularLocation>
        <location evidence="1">Membrane</location>
        <topology evidence="1">Multi-pass membrane protein</topology>
    </subcellularLocation>
</comment>
<evidence type="ECO:0000256" key="4">
    <source>
        <dbReference type="ARBA" id="ARBA00022692"/>
    </source>
</evidence>
<dbReference type="SUPFAM" id="SSF52540">
    <property type="entry name" value="P-loop containing nucleoside triphosphate hydrolases"/>
    <property type="match status" value="1"/>
</dbReference>
<evidence type="ECO:0000256" key="1">
    <source>
        <dbReference type="ARBA" id="ARBA00004141"/>
    </source>
</evidence>
<dbReference type="PANTHER" id="PTHR19229:SF36">
    <property type="entry name" value="ATP-BINDING CASSETTE SUB-FAMILY A MEMBER 2"/>
    <property type="match status" value="1"/>
</dbReference>
<evidence type="ECO:0000256" key="3">
    <source>
        <dbReference type="ARBA" id="ARBA00022448"/>
    </source>
</evidence>
<keyword evidence="8 10" id="KW-1133">Transmembrane helix</keyword>
<comment type="caution">
    <text evidence="12">The sequence shown here is derived from an EMBL/GenBank/DDBJ whole genome shotgun (WGS) entry which is preliminary data.</text>
</comment>
<keyword evidence="4 10" id="KW-0812">Transmembrane</keyword>
<evidence type="ECO:0000256" key="7">
    <source>
        <dbReference type="ARBA" id="ARBA00022840"/>
    </source>
</evidence>
<dbReference type="Proteomes" id="UP000823046">
    <property type="component" value="Unassembled WGS sequence"/>
</dbReference>
<dbReference type="InterPro" id="IPR013525">
    <property type="entry name" value="ABC2_TM"/>
</dbReference>
<organism evidence="12 13">
    <name type="scientific">Cardiosporidium cionae</name>
    <dbReference type="NCBI Taxonomy" id="476202"/>
    <lineage>
        <taxon>Eukaryota</taxon>
        <taxon>Sar</taxon>
        <taxon>Alveolata</taxon>
        <taxon>Apicomplexa</taxon>
        <taxon>Aconoidasida</taxon>
        <taxon>Nephromycida</taxon>
        <taxon>Cardiosporidium</taxon>
    </lineage>
</organism>
<evidence type="ECO:0000313" key="13">
    <source>
        <dbReference type="Proteomes" id="UP000823046"/>
    </source>
</evidence>
<keyword evidence="13" id="KW-1185">Reference proteome</keyword>
<dbReference type="PANTHER" id="PTHR19229">
    <property type="entry name" value="ATP-BINDING CASSETTE TRANSPORTER SUBFAMILY A ABCA"/>
    <property type="match status" value="1"/>
</dbReference>
<evidence type="ECO:0000256" key="10">
    <source>
        <dbReference type="SAM" id="Phobius"/>
    </source>
</evidence>
<gene>
    <name evidence="12" type="ORF">IE077_000084</name>
</gene>
<dbReference type="InterPro" id="IPR026082">
    <property type="entry name" value="ABCA"/>
</dbReference>
<evidence type="ECO:0000313" key="12">
    <source>
        <dbReference type="EMBL" id="KAF8822068.1"/>
    </source>
</evidence>
<evidence type="ECO:0000256" key="5">
    <source>
        <dbReference type="ARBA" id="ARBA00022737"/>
    </source>
</evidence>
<dbReference type="InterPro" id="IPR027417">
    <property type="entry name" value="P-loop_NTPase"/>
</dbReference>
<dbReference type="SMART" id="SM00382">
    <property type="entry name" value="AAA"/>
    <property type="match status" value="1"/>
</dbReference>
<evidence type="ECO:0000256" key="2">
    <source>
        <dbReference type="ARBA" id="ARBA00008869"/>
    </source>
</evidence>
<feature type="transmembrane region" description="Helical" evidence="10">
    <location>
        <begin position="132"/>
        <end position="159"/>
    </location>
</feature>
<evidence type="ECO:0000259" key="11">
    <source>
        <dbReference type="PROSITE" id="PS50893"/>
    </source>
</evidence>
<dbReference type="EMBL" id="JADAQX010000090">
    <property type="protein sequence ID" value="KAF8822068.1"/>
    <property type="molecule type" value="Genomic_DNA"/>
</dbReference>
<feature type="transmembrane region" description="Helical" evidence="10">
    <location>
        <begin position="171"/>
        <end position="190"/>
    </location>
</feature>
<feature type="transmembrane region" description="Helical" evidence="10">
    <location>
        <begin position="274"/>
        <end position="298"/>
    </location>
</feature>
<keyword evidence="9 10" id="KW-0472">Membrane</keyword>
<dbReference type="Pfam" id="PF12698">
    <property type="entry name" value="ABC2_membrane_3"/>
    <property type="match status" value="1"/>
</dbReference>
<dbReference type="InterPro" id="IPR003439">
    <property type="entry name" value="ABC_transporter-like_ATP-bd"/>
</dbReference>
<feature type="transmembrane region" description="Helical" evidence="10">
    <location>
        <begin position="202"/>
        <end position="224"/>
    </location>
</feature>
<keyword evidence="7" id="KW-0067">ATP-binding</keyword>
<dbReference type="Pfam" id="PF00005">
    <property type="entry name" value="ABC_tran"/>
    <property type="match status" value="1"/>
</dbReference>
<protein>
    <recommendedName>
        <fullName evidence="11">ABC transporter domain-containing protein</fullName>
    </recommendedName>
</protein>
<feature type="domain" description="ABC transporter" evidence="11">
    <location>
        <begin position="360"/>
        <end position="599"/>
    </location>
</feature>
<accession>A0ABQ7JDG0</accession>
<keyword evidence="6" id="KW-0547">Nucleotide-binding</keyword>
<feature type="transmembrane region" description="Helical" evidence="10">
    <location>
        <begin position="82"/>
        <end position="111"/>
    </location>
</feature>
<dbReference type="InterPro" id="IPR003593">
    <property type="entry name" value="AAA+_ATPase"/>
</dbReference>
<evidence type="ECO:0000256" key="9">
    <source>
        <dbReference type="ARBA" id="ARBA00023136"/>
    </source>
</evidence>
<proteinExistence type="inferred from homology"/>
<keyword evidence="3" id="KW-0813">Transport</keyword>
<name>A0ABQ7JDG0_9APIC</name>
<evidence type="ECO:0000256" key="8">
    <source>
        <dbReference type="ARBA" id="ARBA00022989"/>
    </source>
</evidence>
<feature type="transmembrane region" description="Helical" evidence="10">
    <location>
        <begin position="244"/>
        <end position="262"/>
    </location>
</feature>
<dbReference type="Gene3D" id="3.40.50.300">
    <property type="entry name" value="P-loop containing nucleotide triphosphate hydrolases"/>
    <property type="match status" value="1"/>
</dbReference>
<comment type="similarity">
    <text evidence="2">Belongs to the ABC transporter superfamily. ABCA family.</text>
</comment>
<keyword evidence="5" id="KW-0677">Repeat</keyword>
<dbReference type="PROSITE" id="PS50893">
    <property type="entry name" value="ABC_TRANSPORTER_2"/>
    <property type="match status" value="1"/>
</dbReference>
<evidence type="ECO:0000256" key="6">
    <source>
        <dbReference type="ARBA" id="ARBA00022741"/>
    </source>
</evidence>